<name>A0ABZ3J1F4_SPOA4</name>
<dbReference type="Proteomes" id="UP000216052">
    <property type="component" value="Chromosome"/>
</dbReference>
<organism evidence="2 3">
    <name type="scientific">Sporomusa acidovorans (strain ATCC 49682 / DSM 3132 / Mol)</name>
    <dbReference type="NCBI Taxonomy" id="1123286"/>
    <lineage>
        <taxon>Bacteria</taxon>
        <taxon>Bacillati</taxon>
        <taxon>Bacillota</taxon>
        <taxon>Negativicutes</taxon>
        <taxon>Selenomonadales</taxon>
        <taxon>Sporomusaceae</taxon>
        <taxon>Sporomusa</taxon>
    </lineage>
</organism>
<dbReference type="RefSeq" id="WP_093797201.1">
    <property type="nucleotide sequence ID" value="NZ_CP155571.1"/>
</dbReference>
<evidence type="ECO:0008006" key="4">
    <source>
        <dbReference type="Google" id="ProtNLM"/>
    </source>
</evidence>
<gene>
    <name evidence="2" type="ORF">SPACI_022450</name>
</gene>
<dbReference type="Pfam" id="PF01177">
    <property type="entry name" value="Asp_Glu_race"/>
    <property type="match status" value="1"/>
</dbReference>
<dbReference type="InterPro" id="IPR053714">
    <property type="entry name" value="Iso_Racemase_Enz_sf"/>
</dbReference>
<evidence type="ECO:0000313" key="3">
    <source>
        <dbReference type="Proteomes" id="UP000216052"/>
    </source>
</evidence>
<proteinExistence type="inferred from homology"/>
<accession>A0ABZ3J1F4</accession>
<dbReference type="Gene3D" id="3.40.50.12500">
    <property type="match status" value="1"/>
</dbReference>
<sequence length="221" mass="24363">MGIKIGLIHTTRNSMQPINEAFHKHAPEVSVLNFLDEGLMEEINKHNIITRQMTRRLICLLDKAERSGVDGILLACSAFSPYVDDMKKLFDVPVLSADISMLEQAIQIADRIGVIATVGTAGPTTTRLLQDIAKQRHKEVKVYTEIVTEAFAALKAGDEAKHNQLIQQKILELSACCNAVVLAQMSMTRALTNFSQTTIPILTSPEISVKAILAQITKKLQ</sequence>
<keyword evidence="3" id="KW-1185">Reference proteome</keyword>
<comment type="similarity">
    <text evidence="1">Belongs to the HyuE racemase family.</text>
</comment>
<reference evidence="2" key="1">
    <citation type="submission" date="2024-05" db="EMBL/GenBank/DDBJ databases">
        <title>Isolation and characterization of Sporomusa carbonis sp. nov., a carboxydotrophic hydrogenogen in the genus of Sporomusa isolated from a charcoal burning pile.</title>
        <authorList>
            <person name="Boeer T."/>
            <person name="Rosenbaum F."/>
            <person name="Eysell L."/>
            <person name="Mueller V."/>
            <person name="Daniel R."/>
            <person name="Poehlein A."/>
        </authorList>
    </citation>
    <scope>NUCLEOTIDE SEQUENCE [LARGE SCALE GENOMIC DNA]</scope>
    <source>
        <strain evidence="2">DSM 3132</strain>
    </source>
</reference>
<dbReference type="InterPro" id="IPR015942">
    <property type="entry name" value="Asp/Glu/hydantoin_racemase"/>
</dbReference>
<evidence type="ECO:0000313" key="2">
    <source>
        <dbReference type="EMBL" id="XFO72199.1"/>
    </source>
</evidence>
<dbReference type="EMBL" id="CP155571">
    <property type="protein sequence ID" value="XFO72199.1"/>
    <property type="molecule type" value="Genomic_DNA"/>
</dbReference>
<protein>
    <recommendedName>
        <fullName evidence="4">Asp/Glu/hydantoin racemase</fullName>
    </recommendedName>
</protein>
<evidence type="ECO:0000256" key="1">
    <source>
        <dbReference type="ARBA" id="ARBA00038414"/>
    </source>
</evidence>